<keyword evidence="4 6" id="KW-0521">NADP</keyword>
<dbReference type="SUPFAM" id="SSF51905">
    <property type="entry name" value="FAD/NAD(P)-binding domain"/>
    <property type="match status" value="1"/>
</dbReference>
<feature type="binding site" evidence="6">
    <location>
        <position position="87"/>
    </location>
    <ligand>
        <name>FAD</name>
        <dbReference type="ChEBI" id="CHEBI:57692"/>
    </ligand>
</feature>
<comment type="cofactor">
    <cofactor evidence="6">
        <name>FAD</name>
        <dbReference type="ChEBI" id="CHEBI:57692"/>
    </cofactor>
    <text evidence="6">Binds 1 FAD per subunit.</text>
</comment>
<evidence type="ECO:0000256" key="1">
    <source>
        <dbReference type="ARBA" id="ARBA00011738"/>
    </source>
</evidence>
<dbReference type="Gene3D" id="3.50.50.60">
    <property type="entry name" value="FAD/NAD(P)-binding domain"/>
    <property type="match status" value="2"/>
</dbReference>
<dbReference type="EMBL" id="FMAO01000013">
    <property type="protein sequence ID" value="SCC07797.1"/>
    <property type="molecule type" value="Genomic_DNA"/>
</dbReference>
<dbReference type="GO" id="GO:0050661">
    <property type="term" value="F:NADP binding"/>
    <property type="evidence" value="ECO:0007669"/>
    <property type="project" value="UniProtKB-UniRule"/>
</dbReference>
<dbReference type="RefSeq" id="WP_092463441.1">
    <property type="nucleotide sequence ID" value="NZ_BJEE01000003.1"/>
</dbReference>
<dbReference type="STRING" id="1505725.GA0061074_1132"/>
<feature type="binding site" evidence="6">
    <location>
        <position position="121"/>
    </location>
    <ligand>
        <name>FAD</name>
        <dbReference type="ChEBI" id="CHEBI:57692"/>
    </ligand>
</feature>
<keyword evidence="5 6" id="KW-0560">Oxidoreductase</keyword>
<dbReference type="Pfam" id="PF07992">
    <property type="entry name" value="Pyr_redox_2"/>
    <property type="match status" value="1"/>
</dbReference>
<feature type="binding site" evidence="6">
    <location>
        <position position="286"/>
    </location>
    <ligand>
        <name>FAD</name>
        <dbReference type="ChEBI" id="CHEBI:57692"/>
    </ligand>
</feature>
<dbReference type="HAMAP" id="MF_01685">
    <property type="entry name" value="FENR2"/>
    <property type="match status" value="1"/>
</dbReference>
<evidence type="ECO:0000256" key="3">
    <source>
        <dbReference type="ARBA" id="ARBA00022827"/>
    </source>
</evidence>
<name>A0A1C4BLR9_9LACO</name>
<keyword evidence="9" id="KW-1185">Reference proteome</keyword>
<evidence type="ECO:0000256" key="2">
    <source>
        <dbReference type="ARBA" id="ARBA00022630"/>
    </source>
</evidence>
<feature type="binding site" evidence="6">
    <location>
        <position position="42"/>
    </location>
    <ligand>
        <name>FAD</name>
        <dbReference type="ChEBI" id="CHEBI:57692"/>
    </ligand>
</feature>
<dbReference type="InterPro" id="IPR036188">
    <property type="entry name" value="FAD/NAD-bd_sf"/>
</dbReference>
<dbReference type="EC" id="1.18.1.2" evidence="6"/>
<organism evidence="8 9">
    <name type="scientific">Weissella bombi</name>
    <dbReference type="NCBI Taxonomy" id="1505725"/>
    <lineage>
        <taxon>Bacteria</taxon>
        <taxon>Bacillati</taxon>
        <taxon>Bacillota</taxon>
        <taxon>Bacilli</taxon>
        <taxon>Lactobacillales</taxon>
        <taxon>Lactobacillaceae</taxon>
        <taxon>Weissella</taxon>
    </lineage>
</organism>
<evidence type="ECO:0000313" key="8">
    <source>
        <dbReference type="EMBL" id="SCC07797.1"/>
    </source>
</evidence>
<proteinExistence type="inferred from homology"/>
<comment type="catalytic activity">
    <reaction evidence="6">
        <text>2 reduced [2Fe-2S]-[ferredoxin] + NADP(+) + H(+) = 2 oxidized [2Fe-2S]-[ferredoxin] + NADPH</text>
        <dbReference type="Rhea" id="RHEA:20125"/>
        <dbReference type="Rhea" id="RHEA-COMP:10000"/>
        <dbReference type="Rhea" id="RHEA-COMP:10001"/>
        <dbReference type="ChEBI" id="CHEBI:15378"/>
        <dbReference type="ChEBI" id="CHEBI:33737"/>
        <dbReference type="ChEBI" id="CHEBI:33738"/>
        <dbReference type="ChEBI" id="CHEBI:57783"/>
        <dbReference type="ChEBI" id="CHEBI:58349"/>
        <dbReference type="EC" id="1.18.1.2"/>
    </reaction>
</comment>
<feature type="binding site" evidence="6">
    <location>
        <position position="34"/>
    </location>
    <ligand>
        <name>FAD</name>
        <dbReference type="ChEBI" id="CHEBI:57692"/>
    </ligand>
</feature>
<comment type="similarity">
    <text evidence="6">Belongs to the ferredoxin--NADP reductase type 2 family.</text>
</comment>
<comment type="subunit">
    <text evidence="1 6">Homodimer.</text>
</comment>
<reference evidence="9" key="1">
    <citation type="submission" date="2016-08" db="EMBL/GenBank/DDBJ databases">
        <authorList>
            <person name="Varghese N."/>
            <person name="Submissions Spin"/>
        </authorList>
    </citation>
    <scope>NUCLEOTIDE SEQUENCE [LARGE SCALE GENOMIC DNA]</scope>
    <source>
        <strain evidence="9">R-53094</strain>
    </source>
</reference>
<dbReference type="PRINTS" id="PR00368">
    <property type="entry name" value="FADPNR"/>
</dbReference>
<keyword evidence="3 6" id="KW-0274">FAD</keyword>
<sequence>MNEDVDLTIIGAGPVGMFAGFYAGLRELKVVIVESLADLGGQVTNFYPKKTILDIPGYLNVSGKDLVTDLTKQLEQFEQKKLLGTTVTDIIASEDGFQIKTDQQDNFHTKGVLLATGAGAFEPRRIADDILGDNVSQNIHYSIHDSENFAGKRVLVAGGGDSAVEMALQLEDIAQNVSLTHRRDKFRALEHSLTKLDASSVTLETPYTIKQITRDTTGALLVTLQLARSEETKDVIVDEVVISYGFQTENKVMDGWSIDLDRNEQNQILVGQNMVTSVPNVYAIGDVAAYAGKYDVIATGFGEAPTAINDMMTHIWSDAKGPAHSTALTVEDGAVKR</sequence>
<dbReference type="InterPro" id="IPR050097">
    <property type="entry name" value="Ferredoxin-NADP_redctase_2"/>
</dbReference>
<evidence type="ECO:0000259" key="7">
    <source>
        <dbReference type="Pfam" id="PF07992"/>
    </source>
</evidence>
<dbReference type="GO" id="GO:0050660">
    <property type="term" value="F:flavin adenine dinucleotide binding"/>
    <property type="evidence" value="ECO:0007669"/>
    <property type="project" value="UniProtKB-UniRule"/>
</dbReference>
<accession>A0A1C4BLR9</accession>
<evidence type="ECO:0000256" key="6">
    <source>
        <dbReference type="HAMAP-Rule" id="MF_01685"/>
    </source>
</evidence>
<dbReference type="PANTHER" id="PTHR48105">
    <property type="entry name" value="THIOREDOXIN REDUCTASE 1-RELATED-RELATED"/>
    <property type="match status" value="1"/>
</dbReference>
<evidence type="ECO:0000313" key="9">
    <source>
        <dbReference type="Proteomes" id="UP000199268"/>
    </source>
</evidence>
<dbReference type="GO" id="GO:0004324">
    <property type="term" value="F:ferredoxin-NADP+ reductase activity"/>
    <property type="evidence" value="ECO:0007669"/>
    <property type="project" value="UniProtKB-UniRule"/>
</dbReference>
<dbReference type="OrthoDB" id="9806179at2"/>
<dbReference type="Proteomes" id="UP000199268">
    <property type="component" value="Unassembled WGS sequence"/>
</dbReference>
<keyword evidence="2 6" id="KW-0285">Flavoprotein</keyword>
<dbReference type="InterPro" id="IPR022890">
    <property type="entry name" value="Fd--NADP_Rdtase_type_2"/>
</dbReference>
<protein>
    <recommendedName>
        <fullName evidence="6">Ferredoxin--NADP reductase</fullName>
        <shortName evidence="6">FNR</shortName>
        <shortName evidence="6">Fd-NADP(+) reductase</shortName>
        <ecNumber evidence="6">1.18.1.2</ecNumber>
    </recommendedName>
</protein>
<dbReference type="InterPro" id="IPR023753">
    <property type="entry name" value="FAD/NAD-binding_dom"/>
</dbReference>
<evidence type="ECO:0000256" key="4">
    <source>
        <dbReference type="ARBA" id="ARBA00022857"/>
    </source>
</evidence>
<feature type="binding site" evidence="6">
    <location>
        <position position="326"/>
    </location>
    <ligand>
        <name>FAD</name>
        <dbReference type="ChEBI" id="CHEBI:57692"/>
    </ligand>
</feature>
<dbReference type="AlphaFoldDB" id="A0A1C4BLR9"/>
<comment type="caution">
    <text evidence="6">Lacks conserved residue(s) required for the propagation of feature annotation.</text>
</comment>
<feature type="binding site" evidence="6">
    <location>
        <position position="47"/>
    </location>
    <ligand>
        <name>FAD</name>
        <dbReference type="ChEBI" id="CHEBI:57692"/>
    </ligand>
</feature>
<gene>
    <name evidence="8" type="ORF">GA0061074_1132</name>
</gene>
<feature type="domain" description="FAD/NAD(P)-binding" evidence="7">
    <location>
        <begin position="6"/>
        <end position="307"/>
    </location>
</feature>
<dbReference type="PRINTS" id="PR00469">
    <property type="entry name" value="PNDRDTASEII"/>
</dbReference>
<evidence type="ECO:0000256" key="5">
    <source>
        <dbReference type="ARBA" id="ARBA00023002"/>
    </source>
</evidence>